<evidence type="ECO:0000259" key="2">
    <source>
        <dbReference type="Pfam" id="PF01243"/>
    </source>
</evidence>
<dbReference type="PANTHER" id="PTHR42815:SF2">
    <property type="entry name" value="FAD-BINDING, PUTATIVE (AFU_ORTHOLOGUE AFUA_6G07600)-RELATED"/>
    <property type="match status" value="1"/>
</dbReference>
<dbReference type="EMBL" id="JACHBU010000010">
    <property type="protein sequence ID" value="MBB6510704.1"/>
    <property type="molecule type" value="Genomic_DNA"/>
</dbReference>
<protein>
    <recommendedName>
        <fullName evidence="2">Pyridoxamine 5'-phosphate oxidase N-terminal domain-containing protein</fullName>
    </recommendedName>
</protein>
<dbReference type="Pfam" id="PF01243">
    <property type="entry name" value="PNPOx_N"/>
    <property type="match status" value="1"/>
</dbReference>
<dbReference type="InterPro" id="IPR012349">
    <property type="entry name" value="Split_barrel_FMN-bd"/>
</dbReference>
<evidence type="ECO:0000313" key="3">
    <source>
        <dbReference type="EMBL" id="MBB6510704.1"/>
    </source>
</evidence>
<reference evidence="3 4" key="1">
    <citation type="submission" date="2020-08" db="EMBL/GenBank/DDBJ databases">
        <title>The Agave Microbiome: Exploring the role of microbial communities in plant adaptations to desert environments.</title>
        <authorList>
            <person name="Partida-Martinez L.P."/>
        </authorList>
    </citation>
    <scope>NUCLEOTIDE SEQUENCE [LARGE SCALE GENOMIC DNA]</scope>
    <source>
        <strain evidence="3 4">AS3.12</strain>
    </source>
</reference>
<keyword evidence="1" id="KW-0175">Coiled coil</keyword>
<dbReference type="RefSeq" id="WP_184655823.1">
    <property type="nucleotide sequence ID" value="NZ_JACHBU010000010.1"/>
</dbReference>
<dbReference type="InterPro" id="IPR011576">
    <property type="entry name" value="Pyridox_Oxase_N"/>
</dbReference>
<dbReference type="Gene3D" id="2.30.110.10">
    <property type="entry name" value="Electron Transport, Fmn-binding Protein, Chain A"/>
    <property type="match status" value="1"/>
</dbReference>
<evidence type="ECO:0000313" key="4">
    <source>
        <dbReference type="Proteomes" id="UP000585437"/>
    </source>
</evidence>
<gene>
    <name evidence="3" type="ORF">F4695_004096</name>
</gene>
<dbReference type="Proteomes" id="UP000585437">
    <property type="component" value="Unassembled WGS sequence"/>
</dbReference>
<dbReference type="PANTHER" id="PTHR42815">
    <property type="entry name" value="FAD-BINDING, PUTATIVE (AFU_ORTHOLOGUE AFUA_6G07600)-RELATED"/>
    <property type="match status" value="1"/>
</dbReference>
<evidence type="ECO:0000256" key="1">
    <source>
        <dbReference type="SAM" id="Coils"/>
    </source>
</evidence>
<dbReference type="AlphaFoldDB" id="A0A7X0JN69"/>
<name>A0A7X0JN69_9HYPH</name>
<accession>A0A7X0JN69</accession>
<keyword evidence="4" id="KW-1185">Reference proteome</keyword>
<feature type="domain" description="Pyridoxamine 5'-phosphate oxidase N-terminal" evidence="2">
    <location>
        <begin position="43"/>
        <end position="131"/>
    </location>
</feature>
<dbReference type="SUPFAM" id="SSF50475">
    <property type="entry name" value="FMN-binding split barrel"/>
    <property type="match status" value="1"/>
</dbReference>
<proteinExistence type="predicted"/>
<feature type="coiled-coil region" evidence="1">
    <location>
        <begin position="174"/>
        <end position="201"/>
    </location>
</feature>
<organism evidence="3 4">
    <name type="scientific">Rhizobium soli</name>
    <dbReference type="NCBI Taxonomy" id="424798"/>
    <lineage>
        <taxon>Bacteria</taxon>
        <taxon>Pseudomonadati</taxon>
        <taxon>Pseudomonadota</taxon>
        <taxon>Alphaproteobacteria</taxon>
        <taxon>Hyphomicrobiales</taxon>
        <taxon>Rhizobiaceae</taxon>
        <taxon>Rhizobium/Agrobacterium group</taxon>
        <taxon>Rhizobium</taxon>
    </lineage>
</organism>
<sequence length="207" mass="23738">MPYHFLEVAVTPSVRAAQADMGADQIWLGNHDRPSDTFTENEIAFIASRDSFYMASVSETGWPYVQHRGGRAGFLKVVDPRTMAFADYRGNRQYISAGNFAANDRACLFLMDYVRRARLKIYAHVERLTLDADQALTDLVSDPTYKGRPERLFKLRLEAYDWNCPQHIIPRYTEQQVEEAVAPLRQRLHQLEAENATLRARLEGKAL</sequence>
<comment type="caution">
    <text evidence="3">The sequence shown here is derived from an EMBL/GenBank/DDBJ whole genome shotgun (WGS) entry which is preliminary data.</text>
</comment>